<dbReference type="SUPFAM" id="SSF53901">
    <property type="entry name" value="Thiolase-like"/>
    <property type="match status" value="2"/>
</dbReference>
<dbReference type="Pfam" id="PF08540">
    <property type="entry name" value="HMG_CoA_synt_C"/>
    <property type="match status" value="1"/>
</dbReference>
<comment type="similarity">
    <text evidence="1">Belongs to the thiolase-like superfamily. HMG-CoA synthase family.</text>
</comment>
<evidence type="ECO:0000259" key="3">
    <source>
        <dbReference type="Pfam" id="PF01154"/>
    </source>
</evidence>
<evidence type="ECO:0000256" key="2">
    <source>
        <dbReference type="ARBA" id="ARBA00022679"/>
    </source>
</evidence>
<proteinExistence type="inferred from homology"/>
<dbReference type="Gene3D" id="3.40.47.10">
    <property type="match status" value="1"/>
</dbReference>
<evidence type="ECO:0000256" key="1">
    <source>
        <dbReference type="ARBA" id="ARBA00007061"/>
    </source>
</evidence>
<feature type="domain" description="Hydroxymethylglutaryl-coenzyme A synthase C-terminal" evidence="4">
    <location>
        <begin position="234"/>
        <end position="390"/>
    </location>
</feature>
<dbReference type="PANTHER" id="PTHR43323">
    <property type="entry name" value="3-HYDROXY-3-METHYLGLUTARYL COENZYME A SYNTHASE"/>
    <property type="match status" value="1"/>
</dbReference>
<dbReference type="InterPro" id="IPR013528">
    <property type="entry name" value="HMG_CoA_synth_N"/>
</dbReference>
<dbReference type="GO" id="GO:0010142">
    <property type="term" value="P:farnesyl diphosphate biosynthetic process, mevalonate pathway"/>
    <property type="evidence" value="ECO:0007669"/>
    <property type="project" value="InterPro"/>
</dbReference>
<dbReference type="PANTHER" id="PTHR43323:SF2">
    <property type="entry name" value="HYDROXYMETHYLGLUTARYL-COA SYNTHASE"/>
    <property type="match status" value="1"/>
</dbReference>
<gene>
    <name evidence="5" type="ORF">LCGC14_1588210</name>
</gene>
<name>A0A0F9J104_9ZZZZ</name>
<dbReference type="InterPro" id="IPR013746">
    <property type="entry name" value="HMG_CoA_synt_C_dom"/>
</dbReference>
<dbReference type="GO" id="GO:0004421">
    <property type="term" value="F:hydroxymethylglutaryl-CoA synthase activity"/>
    <property type="evidence" value="ECO:0007669"/>
    <property type="project" value="InterPro"/>
</dbReference>
<feature type="domain" description="Hydroxymethylglutaryl-coenzyme A synthase N-terminal" evidence="3">
    <location>
        <begin position="10"/>
        <end position="174"/>
    </location>
</feature>
<reference evidence="5" key="1">
    <citation type="journal article" date="2015" name="Nature">
        <title>Complex archaea that bridge the gap between prokaryotes and eukaryotes.</title>
        <authorList>
            <person name="Spang A."/>
            <person name="Saw J.H."/>
            <person name="Jorgensen S.L."/>
            <person name="Zaremba-Niedzwiedzka K."/>
            <person name="Martijn J."/>
            <person name="Lind A.E."/>
            <person name="van Eijk R."/>
            <person name="Schleper C."/>
            <person name="Guy L."/>
            <person name="Ettema T.J."/>
        </authorList>
    </citation>
    <scope>NUCLEOTIDE SEQUENCE</scope>
</reference>
<dbReference type="AlphaFoldDB" id="A0A0F9J104"/>
<dbReference type="CDD" id="cd00827">
    <property type="entry name" value="init_cond_enzymes"/>
    <property type="match status" value="1"/>
</dbReference>
<organism evidence="5">
    <name type="scientific">marine sediment metagenome</name>
    <dbReference type="NCBI Taxonomy" id="412755"/>
    <lineage>
        <taxon>unclassified sequences</taxon>
        <taxon>metagenomes</taxon>
        <taxon>ecological metagenomes</taxon>
    </lineage>
</organism>
<sequence length="544" mass="61417">MISDDYLFSDVGIDSVGFHCPRSFVKLSELALERKVDPAKYAKGLLSKEMRVAEVDEDVISLGLKAGYSAILRGGVDPKSIDGLFVGTETEVYAAKSVSNIFSEMLEISPNALTQDIYNACAGGTLAILNAIAMIEKGIINKALVISADISSYHLGSPGEPTQGSGAIGLVISKNPRIATFSKKFGKISGNVNDFFRPANDKNARAFGRYSQATYLDFQLKAFDNLVENIGDFHADFYTFHAPYSKLPIKCMQEIILKRWIKHISNLPKFDRHKIRSSILRKIDSFLHDVTVLPEYIYLKLNEKGYSSSKLERFSNWVNTNVKARVLPQLRVPMHFGNMYNASIWAQVLFLIENHVRINDIIYFGSYGSGATCISGLLKVQNRYREVVQNSPKINDFIHLKKKRSVHEYELIKNGNIEPQVLIGRIIEHEQNNDRGFTLHLCDEGCIIPNIKGLNNCPKGHSGYHKHFYPLFAKLESELIIQNDSNDLSYLNKGLVRVDSIAHKGHSLEYEIRRVENENEENINAKGLLNWTPFYINLPNHHVY</sequence>
<evidence type="ECO:0000259" key="4">
    <source>
        <dbReference type="Pfam" id="PF08540"/>
    </source>
</evidence>
<accession>A0A0F9J104</accession>
<dbReference type="GO" id="GO:0006084">
    <property type="term" value="P:acetyl-CoA metabolic process"/>
    <property type="evidence" value="ECO:0007669"/>
    <property type="project" value="InterPro"/>
</dbReference>
<dbReference type="EMBL" id="LAZR01012579">
    <property type="protein sequence ID" value="KKM26099.1"/>
    <property type="molecule type" value="Genomic_DNA"/>
</dbReference>
<keyword evidence="2" id="KW-0808">Transferase</keyword>
<dbReference type="Pfam" id="PF01154">
    <property type="entry name" value="HMG_CoA_synt_N"/>
    <property type="match status" value="1"/>
</dbReference>
<evidence type="ECO:0008006" key="6">
    <source>
        <dbReference type="Google" id="ProtNLM"/>
    </source>
</evidence>
<dbReference type="InterPro" id="IPR016039">
    <property type="entry name" value="Thiolase-like"/>
</dbReference>
<comment type="caution">
    <text evidence="5">The sequence shown here is derived from an EMBL/GenBank/DDBJ whole genome shotgun (WGS) entry which is preliminary data.</text>
</comment>
<protein>
    <recommendedName>
        <fullName evidence="6">Hydroxymethylglutaryl-coenzyme A synthase C-terminal domain-containing protein</fullName>
    </recommendedName>
</protein>
<evidence type="ECO:0000313" key="5">
    <source>
        <dbReference type="EMBL" id="KKM26099.1"/>
    </source>
</evidence>